<dbReference type="PROSITE" id="PS50043">
    <property type="entry name" value="HTH_LUXR_2"/>
    <property type="match status" value="1"/>
</dbReference>
<feature type="transmembrane region" description="Helical" evidence="4">
    <location>
        <begin position="340"/>
        <end position="359"/>
    </location>
</feature>
<evidence type="ECO:0000313" key="6">
    <source>
        <dbReference type="EMBL" id="MEC4294852.1"/>
    </source>
</evidence>
<dbReference type="SMART" id="SM00421">
    <property type="entry name" value="HTH_LUXR"/>
    <property type="match status" value="1"/>
</dbReference>
<comment type="caution">
    <text evidence="6">The sequence shown here is derived from an EMBL/GenBank/DDBJ whole genome shotgun (WGS) entry which is preliminary data.</text>
</comment>
<dbReference type="Proteomes" id="UP001343724">
    <property type="component" value="Unassembled WGS sequence"/>
</dbReference>
<dbReference type="CDD" id="cd06170">
    <property type="entry name" value="LuxR_C_like"/>
    <property type="match status" value="1"/>
</dbReference>
<feature type="transmembrane region" description="Helical" evidence="4">
    <location>
        <begin position="9"/>
        <end position="28"/>
    </location>
</feature>
<name>A0ABU6IYC5_9ACTN</name>
<evidence type="ECO:0000256" key="1">
    <source>
        <dbReference type="ARBA" id="ARBA00023015"/>
    </source>
</evidence>
<feature type="transmembrane region" description="Helical" evidence="4">
    <location>
        <begin position="133"/>
        <end position="155"/>
    </location>
</feature>
<evidence type="ECO:0000256" key="2">
    <source>
        <dbReference type="ARBA" id="ARBA00023125"/>
    </source>
</evidence>
<dbReference type="InterPro" id="IPR000792">
    <property type="entry name" value="Tscrpt_reg_LuxR_C"/>
</dbReference>
<keyword evidence="4" id="KW-1133">Transmembrane helix</keyword>
<keyword evidence="4" id="KW-0812">Transmembrane</keyword>
<dbReference type="Pfam" id="PF00196">
    <property type="entry name" value="GerE"/>
    <property type="match status" value="1"/>
</dbReference>
<keyword evidence="4" id="KW-0472">Membrane</keyword>
<feature type="transmembrane region" description="Helical" evidence="4">
    <location>
        <begin position="218"/>
        <end position="237"/>
    </location>
</feature>
<dbReference type="InterPro" id="IPR016032">
    <property type="entry name" value="Sig_transdc_resp-reg_C-effctor"/>
</dbReference>
<feature type="transmembrane region" description="Helical" evidence="4">
    <location>
        <begin position="161"/>
        <end position="181"/>
    </location>
</feature>
<dbReference type="Gene3D" id="1.10.10.10">
    <property type="entry name" value="Winged helix-like DNA-binding domain superfamily/Winged helix DNA-binding domain"/>
    <property type="match status" value="1"/>
</dbReference>
<accession>A0ABU6IYC5</accession>
<dbReference type="PRINTS" id="PR00038">
    <property type="entry name" value="HTHLUXR"/>
</dbReference>
<evidence type="ECO:0000313" key="7">
    <source>
        <dbReference type="Proteomes" id="UP001343724"/>
    </source>
</evidence>
<reference evidence="6 7" key="1">
    <citation type="submission" date="2024-01" db="EMBL/GenBank/DDBJ databases">
        <title>novel species in genus Adlercreutzia.</title>
        <authorList>
            <person name="Liu X."/>
        </authorList>
    </citation>
    <scope>NUCLEOTIDE SEQUENCE [LARGE SCALE GENOMIC DNA]</scope>
    <source>
        <strain evidence="6 7">R22</strain>
    </source>
</reference>
<dbReference type="SUPFAM" id="SSF46894">
    <property type="entry name" value="C-terminal effector domain of the bipartite response regulators"/>
    <property type="match status" value="1"/>
</dbReference>
<evidence type="ECO:0000256" key="4">
    <source>
        <dbReference type="SAM" id="Phobius"/>
    </source>
</evidence>
<proteinExistence type="predicted"/>
<dbReference type="PANTHER" id="PTHR44688:SF16">
    <property type="entry name" value="DNA-BINDING TRANSCRIPTIONAL ACTIVATOR DEVR_DOSR"/>
    <property type="match status" value="1"/>
</dbReference>
<dbReference type="PROSITE" id="PS00622">
    <property type="entry name" value="HTH_LUXR_1"/>
    <property type="match status" value="1"/>
</dbReference>
<organism evidence="6 7">
    <name type="scientific">Adlercreutzia shanghongiae</name>
    <dbReference type="NCBI Taxonomy" id="3111773"/>
    <lineage>
        <taxon>Bacteria</taxon>
        <taxon>Bacillati</taxon>
        <taxon>Actinomycetota</taxon>
        <taxon>Coriobacteriia</taxon>
        <taxon>Eggerthellales</taxon>
        <taxon>Eggerthellaceae</taxon>
        <taxon>Adlercreutzia</taxon>
    </lineage>
</organism>
<dbReference type="PANTHER" id="PTHR44688">
    <property type="entry name" value="DNA-BINDING TRANSCRIPTIONAL ACTIVATOR DEVR_DOSR"/>
    <property type="match status" value="1"/>
</dbReference>
<keyword evidence="7" id="KW-1185">Reference proteome</keyword>
<feature type="transmembrane region" description="Helical" evidence="4">
    <location>
        <begin position="307"/>
        <end position="328"/>
    </location>
</feature>
<keyword evidence="1" id="KW-0805">Transcription regulation</keyword>
<keyword evidence="2" id="KW-0238">DNA-binding</keyword>
<feature type="transmembrane region" description="Helical" evidence="4">
    <location>
        <begin position="249"/>
        <end position="269"/>
    </location>
</feature>
<feature type="transmembrane region" description="Helical" evidence="4">
    <location>
        <begin position="48"/>
        <end position="66"/>
    </location>
</feature>
<feature type="transmembrane region" description="Helical" evidence="4">
    <location>
        <begin position="281"/>
        <end position="301"/>
    </location>
</feature>
<protein>
    <submittedName>
        <fullName evidence="6">Helix-turn-helix transcriptional regulator</fullName>
    </submittedName>
</protein>
<gene>
    <name evidence="6" type="ORF">VJ920_05990</name>
</gene>
<feature type="transmembrane region" description="Helical" evidence="4">
    <location>
        <begin position="365"/>
        <end position="386"/>
    </location>
</feature>
<dbReference type="RefSeq" id="WP_326437824.1">
    <property type="nucleotide sequence ID" value="NZ_JAYMFH010000005.1"/>
</dbReference>
<dbReference type="InterPro" id="IPR036388">
    <property type="entry name" value="WH-like_DNA-bd_sf"/>
</dbReference>
<dbReference type="EMBL" id="JAYMFH010000005">
    <property type="protein sequence ID" value="MEC4294852.1"/>
    <property type="molecule type" value="Genomic_DNA"/>
</dbReference>
<feature type="transmembrane region" description="Helical" evidence="4">
    <location>
        <begin position="73"/>
        <end position="92"/>
    </location>
</feature>
<feature type="transmembrane region" description="Helical" evidence="4">
    <location>
        <begin position="98"/>
        <end position="121"/>
    </location>
</feature>
<sequence length="501" mass="52230">MAIRAAREFASTSLMLVGPLAFVQTLLFRPRMLTPYMSGEELVVPMELQTLAAVVVFAVACVLSGRLARHPRFASVVLWGIAMPAASAALVVSVRSLWVPVVVAAVLAASCGVMLRTTLAWHSLGREATLGDYALSTIVSLGASSLLVHGGYMVSATDADGTVVLAVIVMLSGAVAAAALAGGRNNAAPSASSAEEGDGACPATSPGTGRDWLDAARAALPAAPAGLICSLSLGTALADPSVEEAVRSLTPFTVGAMAAVGFLAVLAWRWNARSEEQAGEVILFMTVPCALGVLVSIVLHAAPFSVVYAVVACSNLLFLALLWIDMLYLSERRFSGSSALPVVGLVALLAVFCAGMLVAHLVSPAVYRLAAPCAALAYLMYLVFYFQREQALPAPAVRDAFSVAEGRNSDGSPRSFAELRAEACAAMAADFVLSPKEGEVLPLLVTGLSAAAIGKQLFISHETVKTHKYHIYQKCGVHNFEEMLVLFERYADEAGADGAEG</sequence>
<feature type="domain" description="HTH luxR-type" evidence="5">
    <location>
        <begin position="426"/>
        <end position="491"/>
    </location>
</feature>
<evidence type="ECO:0000256" key="3">
    <source>
        <dbReference type="ARBA" id="ARBA00023163"/>
    </source>
</evidence>
<evidence type="ECO:0000259" key="5">
    <source>
        <dbReference type="PROSITE" id="PS50043"/>
    </source>
</evidence>
<keyword evidence="3" id="KW-0804">Transcription</keyword>